<dbReference type="Pfam" id="PF00071">
    <property type="entry name" value="Ras"/>
    <property type="match status" value="1"/>
</dbReference>
<dbReference type="EMBL" id="JAVRHZ010000002">
    <property type="protein sequence ID" value="MDT0555374.1"/>
    <property type="molecule type" value="Genomic_DNA"/>
</dbReference>
<comment type="caution">
    <text evidence="2">The sequence shown here is derived from an EMBL/GenBank/DDBJ whole genome shotgun (WGS) entry which is preliminary data.</text>
</comment>
<dbReference type="CDD" id="cd00154">
    <property type="entry name" value="Rab"/>
    <property type="match status" value="1"/>
</dbReference>
<gene>
    <name evidence="2" type="ORF">RM538_05120</name>
</gene>
<keyword evidence="1" id="KW-0547">Nucleotide-binding</keyword>
<accession>A0ABU2YCJ0</accession>
<evidence type="ECO:0000313" key="2">
    <source>
        <dbReference type="EMBL" id="MDT0555374.1"/>
    </source>
</evidence>
<proteinExistence type="predicted"/>
<dbReference type="NCBIfam" id="TIGR00231">
    <property type="entry name" value="small_GTP"/>
    <property type="match status" value="1"/>
</dbReference>
<name>A0ABU2YCJ0_9FLAO</name>
<keyword evidence="3" id="KW-1185">Reference proteome</keyword>
<evidence type="ECO:0000256" key="1">
    <source>
        <dbReference type="ARBA" id="ARBA00022741"/>
    </source>
</evidence>
<dbReference type="PRINTS" id="PR00449">
    <property type="entry name" value="RASTRNSFRMNG"/>
</dbReference>
<sequence>MNLSKKIVLLGHFGVGKTSLIRRFVDSAFSEDYLVTVGVHIKKKEVVVNDTTFNLIIWDVEGNTSIEKARSSYLLGTHGFFYVFDVSRPETFENLAEELKYLEENFPGIPYTLIGNKYDLIENDTSQDYFTQHHIFKNCKFTSAKTGNNVEEVFISLVSKLL</sequence>
<dbReference type="SMART" id="SM00173">
    <property type="entry name" value="RAS"/>
    <property type="match status" value="1"/>
</dbReference>
<reference evidence="2 3" key="1">
    <citation type="submission" date="2023-09" db="EMBL/GenBank/DDBJ databases">
        <authorList>
            <person name="Rey-Velasco X."/>
        </authorList>
    </citation>
    <scope>NUCLEOTIDE SEQUENCE [LARGE SCALE GENOMIC DNA]</scope>
    <source>
        <strain evidence="2 3">W242</strain>
    </source>
</reference>
<dbReference type="Gene3D" id="3.40.50.300">
    <property type="entry name" value="P-loop containing nucleotide triphosphate hydrolases"/>
    <property type="match status" value="1"/>
</dbReference>
<dbReference type="SMART" id="SM00175">
    <property type="entry name" value="RAB"/>
    <property type="match status" value="1"/>
</dbReference>
<dbReference type="RefSeq" id="WP_311332328.1">
    <property type="nucleotide sequence ID" value="NZ_JAVRHZ010000002.1"/>
</dbReference>
<dbReference type="SMART" id="SM00174">
    <property type="entry name" value="RHO"/>
    <property type="match status" value="1"/>
</dbReference>
<dbReference type="PANTHER" id="PTHR47978">
    <property type="match status" value="1"/>
</dbReference>
<organism evidence="2 3">
    <name type="scientific">Patiriisocius hiemis</name>
    <dbReference type="NCBI Taxonomy" id="3075604"/>
    <lineage>
        <taxon>Bacteria</taxon>
        <taxon>Pseudomonadati</taxon>
        <taxon>Bacteroidota</taxon>
        <taxon>Flavobacteriia</taxon>
        <taxon>Flavobacteriales</taxon>
        <taxon>Flavobacteriaceae</taxon>
        <taxon>Patiriisocius</taxon>
    </lineage>
</organism>
<dbReference type="InterPro" id="IPR027417">
    <property type="entry name" value="P-loop_NTPase"/>
</dbReference>
<dbReference type="Proteomes" id="UP001254488">
    <property type="component" value="Unassembled WGS sequence"/>
</dbReference>
<dbReference type="InterPro" id="IPR005225">
    <property type="entry name" value="Small_GTP-bd"/>
</dbReference>
<protein>
    <submittedName>
        <fullName evidence="2">Rab family GTPase</fullName>
    </submittedName>
</protein>
<dbReference type="SUPFAM" id="SSF52540">
    <property type="entry name" value="P-loop containing nucleoside triphosphate hydrolases"/>
    <property type="match status" value="1"/>
</dbReference>
<evidence type="ECO:0000313" key="3">
    <source>
        <dbReference type="Proteomes" id="UP001254488"/>
    </source>
</evidence>
<dbReference type="InterPro" id="IPR001806">
    <property type="entry name" value="Small_GTPase"/>
</dbReference>
<dbReference type="PROSITE" id="PS51419">
    <property type="entry name" value="RAB"/>
    <property type="match status" value="1"/>
</dbReference>